<feature type="region of interest" description="Disordered" evidence="1">
    <location>
        <begin position="335"/>
        <end position="386"/>
    </location>
</feature>
<name>A0A4Z1F7H4_9HELO</name>
<gene>
    <name evidence="2" type="ORF">BPAE_0269g00140</name>
</gene>
<feature type="compositionally biased region" description="Basic and acidic residues" evidence="1">
    <location>
        <begin position="360"/>
        <end position="372"/>
    </location>
</feature>
<feature type="region of interest" description="Disordered" evidence="1">
    <location>
        <begin position="67"/>
        <end position="124"/>
    </location>
</feature>
<feature type="region of interest" description="Disordered" evidence="1">
    <location>
        <begin position="233"/>
        <end position="268"/>
    </location>
</feature>
<evidence type="ECO:0000313" key="3">
    <source>
        <dbReference type="Proteomes" id="UP000297910"/>
    </source>
</evidence>
<keyword evidence="3" id="KW-1185">Reference proteome</keyword>
<dbReference type="AlphaFoldDB" id="A0A4Z1F7H4"/>
<dbReference type="EMBL" id="PQXI01000268">
    <property type="protein sequence ID" value="TGO20744.1"/>
    <property type="molecule type" value="Genomic_DNA"/>
</dbReference>
<evidence type="ECO:0000256" key="1">
    <source>
        <dbReference type="SAM" id="MobiDB-lite"/>
    </source>
</evidence>
<accession>A0A4Z1F7H4</accession>
<feature type="compositionally biased region" description="Polar residues" evidence="1">
    <location>
        <begin position="233"/>
        <end position="245"/>
    </location>
</feature>
<reference evidence="2 3" key="1">
    <citation type="submission" date="2017-12" db="EMBL/GenBank/DDBJ databases">
        <title>Comparative genomics of Botrytis spp.</title>
        <authorList>
            <person name="Valero-Jimenez C.A."/>
            <person name="Tapia P."/>
            <person name="Veloso J."/>
            <person name="Silva-Moreno E."/>
            <person name="Staats M."/>
            <person name="Valdes J.H."/>
            <person name="Van Kan J.A.L."/>
        </authorList>
    </citation>
    <scope>NUCLEOTIDE SEQUENCE [LARGE SCALE GENOMIC DNA]</scope>
    <source>
        <strain evidence="2 3">Bp0003</strain>
    </source>
</reference>
<protein>
    <submittedName>
        <fullName evidence="2">Uncharacterized protein</fullName>
    </submittedName>
</protein>
<feature type="compositionally biased region" description="Pro residues" evidence="1">
    <location>
        <begin position="338"/>
        <end position="356"/>
    </location>
</feature>
<comment type="caution">
    <text evidence="2">The sequence shown here is derived from an EMBL/GenBank/DDBJ whole genome shotgun (WGS) entry which is preliminary data.</text>
</comment>
<proteinExistence type="predicted"/>
<dbReference type="Proteomes" id="UP000297910">
    <property type="component" value="Unassembled WGS sequence"/>
</dbReference>
<organism evidence="2 3">
    <name type="scientific">Botrytis paeoniae</name>
    <dbReference type="NCBI Taxonomy" id="278948"/>
    <lineage>
        <taxon>Eukaryota</taxon>
        <taxon>Fungi</taxon>
        <taxon>Dikarya</taxon>
        <taxon>Ascomycota</taxon>
        <taxon>Pezizomycotina</taxon>
        <taxon>Leotiomycetes</taxon>
        <taxon>Helotiales</taxon>
        <taxon>Sclerotiniaceae</taxon>
        <taxon>Botrytis</taxon>
    </lineage>
</organism>
<feature type="compositionally biased region" description="Polar residues" evidence="1">
    <location>
        <begin position="101"/>
        <end position="124"/>
    </location>
</feature>
<sequence length="386" mass="42083">MGYNCRWQCTESSFPNFNVLEGPEPSIWDVDCKDAEPTGQKITRIIPLPRVIVNQCLRSEERHIEDEINSQTELKDKSMADPQPPMSRDSPISSDKAIQAAKSNSRSPKTSQESPSQAPEWTEIGNNVNNSLFNLEDSSKFTYTPINSQNLIVAGIKILGSDRTQIGSDFAITELSDQTTRSDQFKCSEVQGSASTSIMNTSASVPVPSADPLLSYSSSQPTALVETESILSNVQSPQNPIARTENTSERDPSVKDGVTPVEEKRPPHYMSGIAGQAVGLSCPLSSARPTEFVSSGKQFSSYPGSAKLKSIRPASPLIKTARRAPKLLSRMHLKHPAYNPPLTPPPDSPIPPPTPPSEHQQGRIVDRISERLHRPHGSSPNSPPSR</sequence>
<evidence type="ECO:0000313" key="2">
    <source>
        <dbReference type="EMBL" id="TGO20744.1"/>
    </source>
</evidence>